<reference evidence="4" key="1">
    <citation type="submission" date="2021-04" db="EMBL/GenBank/DDBJ databases">
        <authorList>
            <consortium name="Molecular Ecology Group"/>
        </authorList>
    </citation>
    <scope>NUCLEOTIDE SEQUENCE</scope>
</reference>
<gene>
    <name evidence="4" type="ORF">CUNI_LOCUS17048</name>
</gene>
<dbReference type="Gene3D" id="2.60.120.290">
    <property type="entry name" value="Spermadhesin, CUB domain"/>
    <property type="match status" value="1"/>
</dbReference>
<name>A0A8S3ZU71_9EUPU</name>
<organism evidence="4 5">
    <name type="scientific">Candidula unifasciata</name>
    <dbReference type="NCBI Taxonomy" id="100452"/>
    <lineage>
        <taxon>Eukaryota</taxon>
        <taxon>Metazoa</taxon>
        <taxon>Spiralia</taxon>
        <taxon>Lophotrochozoa</taxon>
        <taxon>Mollusca</taxon>
        <taxon>Gastropoda</taxon>
        <taxon>Heterobranchia</taxon>
        <taxon>Euthyneura</taxon>
        <taxon>Panpulmonata</taxon>
        <taxon>Eupulmonata</taxon>
        <taxon>Stylommatophora</taxon>
        <taxon>Helicina</taxon>
        <taxon>Helicoidea</taxon>
        <taxon>Geomitridae</taxon>
        <taxon>Candidula</taxon>
    </lineage>
</organism>
<dbReference type="InterPro" id="IPR035914">
    <property type="entry name" value="Sperma_CUB_dom_sf"/>
</dbReference>
<evidence type="ECO:0000256" key="1">
    <source>
        <dbReference type="ARBA" id="ARBA00023157"/>
    </source>
</evidence>
<dbReference type="PANTHER" id="PTHR47537">
    <property type="entry name" value="CUBILIN"/>
    <property type="match status" value="1"/>
</dbReference>
<comment type="caution">
    <text evidence="4">The sequence shown here is derived from an EMBL/GenBank/DDBJ whole genome shotgun (WGS) entry which is preliminary data.</text>
</comment>
<dbReference type="InterPro" id="IPR000859">
    <property type="entry name" value="CUB_dom"/>
</dbReference>
<evidence type="ECO:0000313" key="5">
    <source>
        <dbReference type="Proteomes" id="UP000678393"/>
    </source>
</evidence>
<dbReference type="GO" id="GO:0005886">
    <property type="term" value="C:plasma membrane"/>
    <property type="evidence" value="ECO:0007669"/>
    <property type="project" value="TreeGrafter"/>
</dbReference>
<dbReference type="PROSITE" id="PS01180">
    <property type="entry name" value="CUB"/>
    <property type="match status" value="1"/>
</dbReference>
<feature type="non-terminal residue" evidence="4">
    <location>
        <position position="1"/>
    </location>
</feature>
<evidence type="ECO:0000313" key="4">
    <source>
        <dbReference type="EMBL" id="CAG5131490.1"/>
    </source>
</evidence>
<protein>
    <recommendedName>
        <fullName evidence="3">CUB domain-containing protein</fullName>
    </recommendedName>
</protein>
<feature type="non-terminal residue" evidence="4">
    <location>
        <position position="70"/>
    </location>
</feature>
<dbReference type="PANTHER" id="PTHR47537:SF2">
    <property type="entry name" value="CUBILIN"/>
    <property type="match status" value="1"/>
</dbReference>
<feature type="domain" description="CUB" evidence="3">
    <location>
        <begin position="14"/>
        <end position="70"/>
    </location>
</feature>
<evidence type="ECO:0000256" key="2">
    <source>
        <dbReference type="PROSITE-ProRule" id="PRU00059"/>
    </source>
</evidence>
<dbReference type="OrthoDB" id="6369184at2759"/>
<sequence length="70" mass="8283">NYITTGTRVEGTKCIYDFYSNSSHHSGKFFSPYYPQNYKPNSACRYRFFARPGERVRILFTNIQLHHIDA</sequence>
<dbReference type="Proteomes" id="UP000678393">
    <property type="component" value="Unassembled WGS sequence"/>
</dbReference>
<proteinExistence type="predicted"/>
<keyword evidence="5" id="KW-1185">Reference proteome</keyword>
<dbReference type="SUPFAM" id="SSF49854">
    <property type="entry name" value="Spermadhesin, CUB domain"/>
    <property type="match status" value="1"/>
</dbReference>
<dbReference type="Pfam" id="PF00431">
    <property type="entry name" value="CUB"/>
    <property type="match status" value="1"/>
</dbReference>
<comment type="caution">
    <text evidence="2">Lacks conserved residue(s) required for the propagation of feature annotation.</text>
</comment>
<accession>A0A8S3ZU71</accession>
<dbReference type="AlphaFoldDB" id="A0A8S3ZU71"/>
<keyword evidence="1" id="KW-1015">Disulfide bond</keyword>
<dbReference type="EMBL" id="CAJHNH020004691">
    <property type="protein sequence ID" value="CAG5131490.1"/>
    <property type="molecule type" value="Genomic_DNA"/>
</dbReference>
<dbReference type="InterPro" id="IPR053207">
    <property type="entry name" value="Non-NMDA_GluR_Accessory"/>
</dbReference>
<evidence type="ECO:0000259" key="3">
    <source>
        <dbReference type="PROSITE" id="PS01180"/>
    </source>
</evidence>